<dbReference type="EMBL" id="CP012333">
    <property type="protein sequence ID" value="AKV01749.1"/>
    <property type="molecule type" value="Genomic_DNA"/>
</dbReference>
<protein>
    <submittedName>
        <fullName evidence="1">4-hydroxybenzoyl-CoA thioesterase family active site protein</fullName>
    </submittedName>
</protein>
<organism evidence="1 2">
    <name type="scientific">Labilithrix luteola</name>
    <dbReference type="NCBI Taxonomy" id="1391654"/>
    <lineage>
        <taxon>Bacteria</taxon>
        <taxon>Pseudomonadati</taxon>
        <taxon>Myxococcota</taxon>
        <taxon>Polyangia</taxon>
        <taxon>Polyangiales</taxon>
        <taxon>Labilitrichaceae</taxon>
        <taxon>Labilithrix</taxon>
    </lineage>
</organism>
<gene>
    <name evidence="1" type="ORF">AKJ09_08412</name>
</gene>
<dbReference type="InterPro" id="IPR050563">
    <property type="entry name" value="4-hydroxybenzoyl-CoA_TE"/>
</dbReference>
<name>A0A0K1Q7R0_9BACT</name>
<keyword evidence="2" id="KW-1185">Reference proteome</keyword>
<dbReference type="KEGG" id="llu:AKJ09_08412"/>
<dbReference type="Pfam" id="PF13279">
    <property type="entry name" value="4HBT_2"/>
    <property type="match status" value="1"/>
</dbReference>
<dbReference type="SUPFAM" id="SSF54637">
    <property type="entry name" value="Thioesterase/thiol ester dehydrase-isomerase"/>
    <property type="match status" value="1"/>
</dbReference>
<dbReference type="RefSeq" id="WP_146652787.1">
    <property type="nucleotide sequence ID" value="NZ_CP012333.1"/>
</dbReference>
<dbReference type="OrthoDB" id="21822at2"/>
<dbReference type="STRING" id="1391654.AKJ09_08412"/>
<dbReference type="InterPro" id="IPR029069">
    <property type="entry name" value="HotDog_dom_sf"/>
</dbReference>
<dbReference type="AlphaFoldDB" id="A0A0K1Q7R0"/>
<accession>A0A0K1Q7R0</accession>
<evidence type="ECO:0000313" key="2">
    <source>
        <dbReference type="Proteomes" id="UP000064967"/>
    </source>
</evidence>
<dbReference type="GO" id="GO:0047617">
    <property type="term" value="F:fatty acyl-CoA hydrolase activity"/>
    <property type="evidence" value="ECO:0007669"/>
    <property type="project" value="TreeGrafter"/>
</dbReference>
<sequence>MIVYERPVRFEDVDAAGIVFFGRFMNYAHEAMEHFFGGVAGGYVDLITRRKIGFPAVHVTCDFRSPLRYGDVVRIAVSVAKIGNTSSTLRYEFTRADNGASVALMEHVTVASDLVSLQKLALPDDVRAHLELHRH</sequence>
<dbReference type="PANTHER" id="PTHR31793:SF24">
    <property type="entry name" value="LONG-CHAIN ACYL-COA THIOESTERASE FADM"/>
    <property type="match status" value="1"/>
</dbReference>
<dbReference type="CDD" id="cd00586">
    <property type="entry name" value="4HBT"/>
    <property type="match status" value="1"/>
</dbReference>
<dbReference type="PANTHER" id="PTHR31793">
    <property type="entry name" value="4-HYDROXYBENZOYL-COA THIOESTERASE FAMILY MEMBER"/>
    <property type="match status" value="1"/>
</dbReference>
<dbReference type="Gene3D" id="3.10.129.10">
    <property type="entry name" value="Hotdog Thioesterase"/>
    <property type="match status" value="1"/>
</dbReference>
<reference evidence="1 2" key="1">
    <citation type="submission" date="2015-08" db="EMBL/GenBank/DDBJ databases">
        <authorList>
            <person name="Babu N.S."/>
            <person name="Beckwith C.J."/>
            <person name="Beseler K.G."/>
            <person name="Brison A."/>
            <person name="Carone J.V."/>
            <person name="Caskin T.P."/>
            <person name="Diamond M."/>
            <person name="Durham M.E."/>
            <person name="Foxe J.M."/>
            <person name="Go M."/>
            <person name="Henderson B.A."/>
            <person name="Jones I.B."/>
            <person name="McGettigan J.A."/>
            <person name="Micheletti S.J."/>
            <person name="Nasrallah M.E."/>
            <person name="Ortiz D."/>
            <person name="Piller C.R."/>
            <person name="Privatt S.R."/>
            <person name="Schneider S.L."/>
            <person name="Sharp S."/>
            <person name="Smith T.C."/>
            <person name="Stanton J.D."/>
            <person name="Ullery H.E."/>
            <person name="Wilson R.J."/>
            <person name="Serrano M.G."/>
            <person name="Buck G."/>
            <person name="Lee V."/>
            <person name="Wang Y."/>
            <person name="Carvalho R."/>
            <person name="Voegtly L."/>
            <person name="Shi R."/>
            <person name="Duckworth R."/>
            <person name="Johnson A."/>
            <person name="Loviza R."/>
            <person name="Walstead R."/>
            <person name="Shah Z."/>
            <person name="Kiflezghi M."/>
            <person name="Wade K."/>
            <person name="Ball S.L."/>
            <person name="Bradley K.W."/>
            <person name="Asai D.J."/>
            <person name="Bowman C.A."/>
            <person name="Russell D.A."/>
            <person name="Pope W.H."/>
            <person name="Jacobs-Sera D."/>
            <person name="Hendrix R.W."/>
            <person name="Hatfull G.F."/>
        </authorList>
    </citation>
    <scope>NUCLEOTIDE SEQUENCE [LARGE SCALE GENOMIC DNA]</scope>
    <source>
        <strain evidence="1 2">DSM 27648</strain>
    </source>
</reference>
<proteinExistence type="predicted"/>
<dbReference type="Proteomes" id="UP000064967">
    <property type="component" value="Chromosome"/>
</dbReference>
<evidence type="ECO:0000313" key="1">
    <source>
        <dbReference type="EMBL" id="AKV01749.1"/>
    </source>
</evidence>